<accession>A0A5J4ZR42</accession>
<evidence type="ECO:0000313" key="11">
    <source>
        <dbReference type="EMBL" id="KAA8520178.1"/>
    </source>
</evidence>
<dbReference type="GO" id="GO:0006629">
    <property type="term" value="P:lipid metabolic process"/>
    <property type="evidence" value="ECO:0007669"/>
    <property type="project" value="UniProtKB-KW"/>
</dbReference>
<dbReference type="PANTHER" id="PTHR31595">
    <property type="entry name" value="LONG-CHAIN-ALCOHOL O-FATTY-ACYLTRANSFERASE 3-RELATED"/>
    <property type="match status" value="1"/>
</dbReference>
<dbReference type="GO" id="GO:0016020">
    <property type="term" value="C:membrane"/>
    <property type="evidence" value="ECO:0007669"/>
    <property type="project" value="UniProtKB-SubCell"/>
</dbReference>
<keyword evidence="7 9" id="KW-0472">Membrane</keyword>
<dbReference type="GO" id="GO:0008374">
    <property type="term" value="F:O-acyltransferase activity"/>
    <property type="evidence" value="ECO:0007669"/>
    <property type="project" value="InterPro"/>
</dbReference>
<feature type="transmembrane region" description="Helical" evidence="9">
    <location>
        <begin position="245"/>
        <end position="266"/>
    </location>
</feature>
<dbReference type="PANTHER" id="PTHR31595:SF77">
    <property type="entry name" value="ACYL-COA--STEROL O-ACYLTRANSFERASE 1-LIKE"/>
    <property type="match status" value="1"/>
</dbReference>
<evidence type="ECO:0000256" key="5">
    <source>
        <dbReference type="ARBA" id="ARBA00022989"/>
    </source>
</evidence>
<keyword evidence="8" id="KW-0012">Acyltransferase</keyword>
<evidence type="ECO:0000259" key="10">
    <source>
        <dbReference type="Pfam" id="PF13813"/>
    </source>
</evidence>
<evidence type="ECO:0000256" key="1">
    <source>
        <dbReference type="ARBA" id="ARBA00004141"/>
    </source>
</evidence>
<keyword evidence="12" id="KW-1185">Reference proteome</keyword>
<feature type="transmembrane region" description="Helical" evidence="9">
    <location>
        <begin position="32"/>
        <end position="49"/>
    </location>
</feature>
<keyword evidence="3" id="KW-0808">Transferase</keyword>
<dbReference type="AlphaFoldDB" id="A0A5J4ZR42"/>
<evidence type="ECO:0000256" key="7">
    <source>
        <dbReference type="ARBA" id="ARBA00023136"/>
    </source>
</evidence>
<dbReference type="InterPro" id="IPR032805">
    <property type="entry name" value="Wax_synthase_dom"/>
</dbReference>
<keyword evidence="5 9" id="KW-1133">Transmembrane helix</keyword>
<dbReference type="InterPro" id="IPR044851">
    <property type="entry name" value="Wax_synthase"/>
</dbReference>
<feature type="transmembrane region" description="Helical" evidence="9">
    <location>
        <begin position="61"/>
        <end position="81"/>
    </location>
</feature>
<gene>
    <name evidence="11" type="ORF">F0562_014434</name>
</gene>
<evidence type="ECO:0000256" key="4">
    <source>
        <dbReference type="ARBA" id="ARBA00022692"/>
    </source>
</evidence>
<organism evidence="11 12">
    <name type="scientific">Nyssa sinensis</name>
    <dbReference type="NCBI Taxonomy" id="561372"/>
    <lineage>
        <taxon>Eukaryota</taxon>
        <taxon>Viridiplantae</taxon>
        <taxon>Streptophyta</taxon>
        <taxon>Embryophyta</taxon>
        <taxon>Tracheophyta</taxon>
        <taxon>Spermatophyta</taxon>
        <taxon>Magnoliopsida</taxon>
        <taxon>eudicotyledons</taxon>
        <taxon>Gunneridae</taxon>
        <taxon>Pentapetalae</taxon>
        <taxon>asterids</taxon>
        <taxon>Cornales</taxon>
        <taxon>Nyssaceae</taxon>
        <taxon>Nyssa</taxon>
    </lineage>
</organism>
<evidence type="ECO:0000256" key="6">
    <source>
        <dbReference type="ARBA" id="ARBA00023098"/>
    </source>
</evidence>
<evidence type="ECO:0000256" key="9">
    <source>
        <dbReference type="SAM" id="Phobius"/>
    </source>
</evidence>
<evidence type="ECO:0000313" key="12">
    <source>
        <dbReference type="Proteomes" id="UP000325577"/>
    </source>
</evidence>
<proteinExistence type="inferred from homology"/>
<protein>
    <recommendedName>
        <fullName evidence="10">Wax synthase domain-containing protein</fullName>
    </recommendedName>
</protein>
<comment type="subcellular location">
    <subcellularLocation>
        <location evidence="1">Membrane</location>
        <topology evidence="1">Multi-pass membrane protein</topology>
    </subcellularLocation>
</comment>
<reference evidence="11 12" key="1">
    <citation type="submission" date="2019-09" db="EMBL/GenBank/DDBJ databases">
        <title>A chromosome-level genome assembly of the Chinese tupelo Nyssa sinensis.</title>
        <authorList>
            <person name="Yang X."/>
            <person name="Kang M."/>
            <person name="Yang Y."/>
            <person name="Xiong H."/>
            <person name="Wang M."/>
            <person name="Zhang Z."/>
            <person name="Wang Z."/>
            <person name="Wu H."/>
            <person name="Ma T."/>
            <person name="Liu J."/>
            <person name="Xi Z."/>
        </authorList>
    </citation>
    <scope>NUCLEOTIDE SEQUENCE [LARGE SCALE GENOMIC DNA]</scope>
    <source>
        <strain evidence="11">J267</strain>
        <tissue evidence="11">Leaf</tissue>
    </source>
</reference>
<name>A0A5J4ZR42_9ASTE</name>
<feature type="domain" description="Wax synthase" evidence="10">
    <location>
        <begin position="197"/>
        <end position="282"/>
    </location>
</feature>
<comment type="similarity">
    <text evidence="2">Belongs to the wax synthase family.</text>
</comment>
<sequence>MESEIKKLIMVWGLIYVSVNYCYIVAKIISKGTTRLITFLPVVCLFLVLPRSLNSVHFGGATHFFITFLGTFKLLLLAYGMGPLSDPSLSLGHFVSLACLPIMIQQNPPPLEKPLTSTQHNESLEKPLTSKRGLGSPLNYSTKALVWALLVHGYDYREYLHPRVVKFQLCVHLYITIEMVLAMAAALAQALLGLKLEPQFDNPILSTSLQDFWGRRWNLVCTSILRLAVYNPVFLLSKPILGHKWAFIPALMATFLVSGLMHELVYSNAGHSTPTWKVAQFFLIHGLCLTVEIVLKKKFSGMFRLPPVISGLLTLAFVIHTFARMGLPQLLLSGGLEQTLEELSILGSFVKHLAQSFTLSLSI</sequence>
<evidence type="ECO:0000256" key="2">
    <source>
        <dbReference type="ARBA" id="ARBA00007282"/>
    </source>
</evidence>
<keyword evidence="4 9" id="KW-0812">Transmembrane</keyword>
<feature type="transmembrane region" description="Helical" evidence="9">
    <location>
        <begin position="171"/>
        <end position="192"/>
    </location>
</feature>
<dbReference type="Proteomes" id="UP000325577">
    <property type="component" value="Linkage Group LG6"/>
</dbReference>
<keyword evidence="6" id="KW-0443">Lipid metabolism</keyword>
<dbReference type="EMBL" id="CM018049">
    <property type="protein sequence ID" value="KAA8520178.1"/>
    <property type="molecule type" value="Genomic_DNA"/>
</dbReference>
<feature type="transmembrane region" description="Helical" evidence="9">
    <location>
        <begin position="307"/>
        <end position="327"/>
    </location>
</feature>
<dbReference type="OrthoDB" id="1077582at2759"/>
<evidence type="ECO:0000256" key="3">
    <source>
        <dbReference type="ARBA" id="ARBA00022679"/>
    </source>
</evidence>
<feature type="transmembrane region" description="Helical" evidence="9">
    <location>
        <begin position="7"/>
        <end position="26"/>
    </location>
</feature>
<dbReference type="Pfam" id="PF13813">
    <property type="entry name" value="MBOAT_2"/>
    <property type="match status" value="1"/>
</dbReference>
<evidence type="ECO:0000256" key="8">
    <source>
        <dbReference type="ARBA" id="ARBA00023315"/>
    </source>
</evidence>